<comment type="similarity">
    <text evidence="11">Belongs to the class I-like SAM-binding methyltransferase superfamily. RNA methyltransferase RlmE family.</text>
</comment>
<feature type="domain" description="Ribosomal RNA methyltransferase FtsJ" evidence="13">
    <location>
        <begin position="26"/>
        <end position="199"/>
    </location>
</feature>
<evidence type="ECO:0000256" key="2">
    <source>
        <dbReference type="ARBA" id="ARBA00022603"/>
    </source>
</evidence>
<dbReference type="RefSeq" id="WP_099336781.1">
    <property type="nucleotide sequence ID" value="NZ_MKGN01000002.1"/>
</dbReference>
<evidence type="ECO:0000256" key="1">
    <source>
        <dbReference type="ARBA" id="ARBA00022552"/>
    </source>
</evidence>
<dbReference type="EC" id="2.1.1.166" evidence="6 11"/>
<evidence type="ECO:0000256" key="5">
    <source>
        <dbReference type="ARBA" id="ARBA00037569"/>
    </source>
</evidence>
<dbReference type="SUPFAM" id="SSF53335">
    <property type="entry name" value="S-adenosyl-L-methionine-dependent methyltransferases"/>
    <property type="match status" value="1"/>
</dbReference>
<dbReference type="InterPro" id="IPR015507">
    <property type="entry name" value="rRNA-MeTfrase_E"/>
</dbReference>
<comment type="caution">
    <text evidence="14">The sequence shown here is derived from an EMBL/GenBank/DDBJ whole genome shotgun (WGS) entry which is preliminary data.</text>
</comment>
<sequence>MYLKLLIKTTKSIDYYTLKAIKLGLRSRAWFKLDDIQKADNILKPGMTVVELGSNPGGWSEYVLDKIGKQGSIIACDILPMDNLKGVYFIQGNCFDIATLEKIYLKTKDSKADVVISDMSPAITGIPSIDIPKTIELIKIALKIGLTILKPGGSLLVKAFQGERIANIYNKLRTIFNKVNIRTPKASHIFSREAYIVAKEIGL</sequence>
<dbReference type="Gene3D" id="3.40.50.150">
    <property type="entry name" value="Vaccinia Virus protein VP39"/>
    <property type="match status" value="1"/>
</dbReference>
<organism evidence="14 15">
    <name type="scientific">Candidatus Tremblayella phenacoccinincola</name>
    <dbReference type="NCBI Taxonomy" id="1010676"/>
    <lineage>
        <taxon>Bacteria</taxon>
        <taxon>Pseudomonadati</taxon>
        <taxon>Pseudomonadota</taxon>
        <taxon>Betaproteobacteria</taxon>
        <taxon>Candidatus Tremblayella</taxon>
    </lineage>
</organism>
<dbReference type="Pfam" id="PF01728">
    <property type="entry name" value="FtsJ"/>
    <property type="match status" value="1"/>
</dbReference>
<evidence type="ECO:0000259" key="13">
    <source>
        <dbReference type="Pfam" id="PF01728"/>
    </source>
</evidence>
<dbReference type="PANTHER" id="PTHR10920:SF18">
    <property type="entry name" value="RRNA METHYLTRANSFERASE 2, MITOCHONDRIAL"/>
    <property type="match status" value="1"/>
</dbReference>
<dbReference type="PANTHER" id="PTHR10920">
    <property type="entry name" value="RIBOSOMAL RNA METHYLTRANSFERASE"/>
    <property type="match status" value="1"/>
</dbReference>
<accession>A0A2G0V7A4</accession>
<dbReference type="GO" id="GO:0008650">
    <property type="term" value="F:rRNA (uridine-2'-O-)-methyltransferase activity"/>
    <property type="evidence" value="ECO:0007669"/>
    <property type="project" value="UniProtKB-UniRule"/>
</dbReference>
<comment type="function">
    <text evidence="5 11">Specifically methylates the uridine in position 2552 of 23S rRNA at the 2'-O position of the ribose in the fully assembled 50S ribosomal subunit.</text>
</comment>
<evidence type="ECO:0000256" key="3">
    <source>
        <dbReference type="ARBA" id="ARBA00022679"/>
    </source>
</evidence>
<dbReference type="EMBL" id="MKGN01000002">
    <property type="protein sequence ID" value="PHN16355.1"/>
    <property type="molecule type" value="Genomic_DNA"/>
</dbReference>
<keyword evidence="1 11" id="KW-0698">rRNA processing</keyword>
<evidence type="ECO:0000256" key="8">
    <source>
        <dbReference type="ARBA" id="ARBA00041995"/>
    </source>
</evidence>
<evidence type="ECO:0000313" key="15">
    <source>
        <dbReference type="Proteomes" id="UP000222818"/>
    </source>
</evidence>
<dbReference type="AlphaFoldDB" id="A0A2G0V7A4"/>
<feature type="active site" description="Proton acceptor" evidence="11 12">
    <location>
        <position position="158"/>
    </location>
</feature>
<keyword evidence="15" id="KW-1185">Reference proteome</keyword>
<dbReference type="InterPro" id="IPR029063">
    <property type="entry name" value="SAM-dependent_MTases_sf"/>
</dbReference>
<comment type="subcellular location">
    <subcellularLocation>
        <location evidence="11">Cytoplasm</location>
    </subcellularLocation>
</comment>
<dbReference type="CDD" id="cd02440">
    <property type="entry name" value="AdoMet_MTases"/>
    <property type="match status" value="1"/>
</dbReference>
<name>A0A2G0V7A4_9PROT</name>
<comment type="catalytic activity">
    <reaction evidence="10 11">
        <text>uridine(2552) in 23S rRNA + S-adenosyl-L-methionine = 2'-O-methyluridine(2552) in 23S rRNA + S-adenosyl-L-homocysteine + H(+)</text>
        <dbReference type="Rhea" id="RHEA:42720"/>
        <dbReference type="Rhea" id="RHEA-COMP:10202"/>
        <dbReference type="Rhea" id="RHEA-COMP:10203"/>
        <dbReference type="ChEBI" id="CHEBI:15378"/>
        <dbReference type="ChEBI" id="CHEBI:57856"/>
        <dbReference type="ChEBI" id="CHEBI:59789"/>
        <dbReference type="ChEBI" id="CHEBI:65315"/>
        <dbReference type="ChEBI" id="CHEBI:74478"/>
        <dbReference type="EC" id="2.1.1.166"/>
    </reaction>
</comment>
<dbReference type="PIRSF" id="PIRSF005461">
    <property type="entry name" value="23S_rRNA_mtase"/>
    <property type="match status" value="1"/>
</dbReference>
<evidence type="ECO:0000256" key="4">
    <source>
        <dbReference type="ARBA" id="ARBA00022691"/>
    </source>
</evidence>
<dbReference type="HAMAP" id="MF_01547">
    <property type="entry name" value="RNA_methyltr_E"/>
    <property type="match status" value="1"/>
</dbReference>
<evidence type="ECO:0000313" key="14">
    <source>
        <dbReference type="EMBL" id="PHN16355.1"/>
    </source>
</evidence>
<dbReference type="GO" id="GO:0005737">
    <property type="term" value="C:cytoplasm"/>
    <property type="evidence" value="ECO:0007669"/>
    <property type="project" value="UniProtKB-SubCell"/>
</dbReference>
<feature type="binding site" evidence="11">
    <location>
        <position position="57"/>
    </location>
    <ligand>
        <name>S-adenosyl-L-methionine</name>
        <dbReference type="ChEBI" id="CHEBI:59789"/>
    </ligand>
</feature>
<feature type="binding site" evidence="11">
    <location>
        <position position="59"/>
    </location>
    <ligand>
        <name>S-adenosyl-L-methionine</name>
        <dbReference type="ChEBI" id="CHEBI:59789"/>
    </ligand>
</feature>
<feature type="binding site" evidence="11">
    <location>
        <position position="93"/>
    </location>
    <ligand>
        <name>S-adenosyl-L-methionine</name>
        <dbReference type="ChEBI" id="CHEBI:59789"/>
    </ligand>
</feature>
<dbReference type="Proteomes" id="UP000222818">
    <property type="component" value="Unassembled WGS sequence"/>
</dbReference>
<gene>
    <name evidence="14" type="primary">rlmE_1</name>
    <name evidence="11" type="synonym">ftsJ</name>
    <name evidence="11" type="synonym">rlmE</name>
    <name evidence="11" type="synonym">rrmJ</name>
    <name evidence="14" type="ORF">TPPER_00033</name>
</gene>
<keyword evidence="2 11" id="KW-0489">Methyltransferase</keyword>
<evidence type="ECO:0000256" key="12">
    <source>
        <dbReference type="PIRSR" id="PIRSR005461-1"/>
    </source>
</evidence>
<protein>
    <recommendedName>
        <fullName evidence="7 11">Ribosomal RNA large subunit methyltransferase E</fullName>
        <ecNumber evidence="6 11">2.1.1.166</ecNumber>
    </recommendedName>
    <alternativeName>
        <fullName evidence="9 11">23S rRNA Um2552 methyltransferase</fullName>
    </alternativeName>
    <alternativeName>
        <fullName evidence="8 11">rRNA (uridine-2'-O-)-methyltransferase</fullName>
    </alternativeName>
</protein>
<keyword evidence="3 11" id="KW-0808">Transferase</keyword>
<dbReference type="InterPro" id="IPR002877">
    <property type="entry name" value="RNA_MeTrfase_FtsJ_dom"/>
</dbReference>
<keyword evidence="11" id="KW-0963">Cytoplasm</keyword>
<evidence type="ECO:0000256" key="11">
    <source>
        <dbReference type="HAMAP-Rule" id="MF_01547"/>
    </source>
</evidence>
<feature type="binding site" evidence="11">
    <location>
        <position position="118"/>
    </location>
    <ligand>
        <name>S-adenosyl-L-methionine</name>
        <dbReference type="ChEBI" id="CHEBI:59789"/>
    </ligand>
</feature>
<proteinExistence type="inferred from homology"/>
<evidence type="ECO:0000256" key="6">
    <source>
        <dbReference type="ARBA" id="ARBA00038861"/>
    </source>
</evidence>
<feature type="binding site" evidence="11">
    <location>
        <position position="77"/>
    </location>
    <ligand>
        <name>S-adenosyl-L-methionine</name>
        <dbReference type="ChEBI" id="CHEBI:59789"/>
    </ligand>
</feature>
<evidence type="ECO:0000256" key="7">
    <source>
        <dbReference type="ARBA" id="ARBA00041129"/>
    </source>
</evidence>
<reference evidence="14 15" key="1">
    <citation type="journal article" date="2017" name="ISME J.">
        <title>Tremblaya phenacola PPER: an evolutionary beta-gammaproteobacterium collage.</title>
        <authorList>
            <person name="Gil R."/>
            <person name="Vargas-Chavez C."/>
            <person name="Lopez-Madrigal S."/>
            <person name="Santos-Garcia D."/>
            <person name="Latorre A."/>
            <person name="Moya A."/>
        </authorList>
    </citation>
    <scope>NUCLEOTIDE SEQUENCE [LARGE SCALE GENOMIC DNA]</scope>
    <source>
        <strain evidence="14 15">PPER</strain>
    </source>
</reference>
<dbReference type="OrthoDB" id="9790080at2"/>
<evidence type="ECO:0000256" key="10">
    <source>
        <dbReference type="ARBA" id="ARBA00048970"/>
    </source>
</evidence>
<dbReference type="InterPro" id="IPR050082">
    <property type="entry name" value="RNA_methyltr_RlmE"/>
</dbReference>
<keyword evidence="4 11" id="KW-0949">S-adenosyl-L-methionine</keyword>
<evidence type="ECO:0000256" key="9">
    <source>
        <dbReference type="ARBA" id="ARBA00042745"/>
    </source>
</evidence>